<reference evidence="3 4" key="1">
    <citation type="submission" date="2016-01" db="EMBL/GenBank/DDBJ databases">
        <title>Genome Sequences of Twelve Sporeforming Bacillus Species Isolated from Foods.</title>
        <authorList>
            <person name="Berendsen E.M."/>
            <person name="Wells-Bennik M.H."/>
            <person name="Krawcyk A.O."/>
            <person name="De Jong A."/>
            <person name="Holsappel S."/>
            <person name="Eijlander R.T."/>
            <person name="Kuipers O.P."/>
        </authorList>
    </citation>
    <scope>NUCLEOTIDE SEQUENCE [LARGE SCALE GENOMIC DNA]</scope>
    <source>
        <strain evidence="3 4">B4099</strain>
    </source>
</reference>
<evidence type="ECO:0000256" key="1">
    <source>
        <dbReference type="SAM" id="MobiDB-lite"/>
    </source>
</evidence>
<feature type="transmembrane region" description="Helical" evidence="2">
    <location>
        <begin position="27"/>
        <end position="50"/>
    </location>
</feature>
<feature type="region of interest" description="Disordered" evidence="1">
    <location>
        <begin position="83"/>
        <end position="102"/>
    </location>
</feature>
<name>A0A150KID4_HEYCO</name>
<feature type="compositionally biased region" description="Polar residues" evidence="1">
    <location>
        <begin position="87"/>
        <end position="102"/>
    </location>
</feature>
<accession>A0A150KID4</accession>
<dbReference type="EMBL" id="LQYI01000012">
    <property type="protein sequence ID" value="KYC73039.1"/>
    <property type="molecule type" value="Genomic_DNA"/>
</dbReference>
<keyword evidence="2" id="KW-1133">Transmembrane helix</keyword>
<protein>
    <submittedName>
        <fullName evidence="3">Uncharacterized protein</fullName>
    </submittedName>
</protein>
<evidence type="ECO:0000313" key="4">
    <source>
        <dbReference type="Proteomes" id="UP000075304"/>
    </source>
</evidence>
<keyword evidence="2" id="KW-0472">Membrane</keyword>
<dbReference type="Proteomes" id="UP000075304">
    <property type="component" value="Unassembled WGS sequence"/>
</dbReference>
<sequence>MYVLLPHFSNFFRTIYLFEVYHCLLSLIIYFSIFLPGFGTICQILFSGIFQARQTEGILRGAGLQKSSFRAGCPFQFCESRLPDGSSCASCGRNRSQNGPGP</sequence>
<proteinExistence type="predicted"/>
<comment type="caution">
    <text evidence="3">The sequence shown here is derived from an EMBL/GenBank/DDBJ whole genome shotgun (WGS) entry which is preliminary data.</text>
</comment>
<evidence type="ECO:0000256" key="2">
    <source>
        <dbReference type="SAM" id="Phobius"/>
    </source>
</evidence>
<gene>
    <name evidence="3" type="ORF">B4099_1623</name>
</gene>
<dbReference type="AlphaFoldDB" id="A0A150KID4"/>
<keyword evidence="2" id="KW-0812">Transmembrane</keyword>
<organism evidence="3 4">
    <name type="scientific">Heyndrickxia coagulans</name>
    <name type="common">Weizmannia coagulans</name>
    <dbReference type="NCBI Taxonomy" id="1398"/>
    <lineage>
        <taxon>Bacteria</taxon>
        <taxon>Bacillati</taxon>
        <taxon>Bacillota</taxon>
        <taxon>Bacilli</taxon>
        <taxon>Bacillales</taxon>
        <taxon>Bacillaceae</taxon>
        <taxon>Heyndrickxia</taxon>
    </lineage>
</organism>
<evidence type="ECO:0000313" key="3">
    <source>
        <dbReference type="EMBL" id="KYC73039.1"/>
    </source>
</evidence>